<accession>A0AAJ0AY83</accession>
<keyword evidence="2" id="KW-1185">Reference proteome</keyword>
<reference evidence="1" key="1">
    <citation type="submission" date="2021-06" db="EMBL/GenBank/DDBJ databases">
        <title>Comparative genomics, transcriptomics and evolutionary studies reveal genomic signatures of adaptation to plant cell wall in hemibiotrophic fungi.</title>
        <authorList>
            <consortium name="DOE Joint Genome Institute"/>
            <person name="Baroncelli R."/>
            <person name="Diaz J.F."/>
            <person name="Benocci T."/>
            <person name="Peng M."/>
            <person name="Battaglia E."/>
            <person name="Haridas S."/>
            <person name="Andreopoulos W."/>
            <person name="Labutti K."/>
            <person name="Pangilinan J."/>
            <person name="Floch G.L."/>
            <person name="Makela M.R."/>
            <person name="Henrissat B."/>
            <person name="Grigoriev I.V."/>
            <person name="Crouch J.A."/>
            <person name="De Vries R.P."/>
            <person name="Sukno S.A."/>
            <person name="Thon M.R."/>
        </authorList>
    </citation>
    <scope>NUCLEOTIDE SEQUENCE</scope>
    <source>
        <strain evidence="1">CBS 193.32</strain>
    </source>
</reference>
<protein>
    <submittedName>
        <fullName evidence="1">Uncharacterized protein</fullName>
    </submittedName>
</protein>
<sequence>MSSSVRLWARCTGASGHRLFVHVVNNHRLARLALLCKKYLLSMHTSCVGTHFALSPHLSHLKTILLSIPIASSRLVESAETQQKRRSTLESAVFEAPRRYEGVAPPISMPHNAAEPPPQRQSHSAIRTVPNLFLSGLARIEKKLLLIICAFLNRHSHEHASGRKKNTSFPTHHRNTIAFRRCWPATTRASNFNQQGITHTHLAAVTITILRTHRPEFNFQGGT</sequence>
<dbReference type="EMBL" id="JAHMHR010000002">
    <property type="protein sequence ID" value="KAK1700509.1"/>
    <property type="molecule type" value="Genomic_DNA"/>
</dbReference>
<evidence type="ECO:0000313" key="2">
    <source>
        <dbReference type="Proteomes" id="UP001224890"/>
    </source>
</evidence>
<dbReference type="GeneID" id="85450051"/>
<dbReference type="AlphaFoldDB" id="A0AAJ0AY83"/>
<comment type="caution">
    <text evidence="1">The sequence shown here is derived from an EMBL/GenBank/DDBJ whole genome shotgun (WGS) entry which is preliminary data.</text>
</comment>
<proteinExistence type="predicted"/>
<organism evidence="1 2">
    <name type="scientific">Colletotrichum godetiae</name>
    <dbReference type="NCBI Taxonomy" id="1209918"/>
    <lineage>
        <taxon>Eukaryota</taxon>
        <taxon>Fungi</taxon>
        <taxon>Dikarya</taxon>
        <taxon>Ascomycota</taxon>
        <taxon>Pezizomycotina</taxon>
        <taxon>Sordariomycetes</taxon>
        <taxon>Hypocreomycetidae</taxon>
        <taxon>Glomerellales</taxon>
        <taxon>Glomerellaceae</taxon>
        <taxon>Colletotrichum</taxon>
        <taxon>Colletotrichum acutatum species complex</taxon>
    </lineage>
</organism>
<name>A0AAJ0AY83_9PEZI</name>
<gene>
    <name evidence="1" type="ORF">BDP55DRAFT_134377</name>
</gene>
<dbReference type="Proteomes" id="UP001224890">
    <property type="component" value="Unassembled WGS sequence"/>
</dbReference>
<evidence type="ECO:0000313" key="1">
    <source>
        <dbReference type="EMBL" id="KAK1700509.1"/>
    </source>
</evidence>
<dbReference type="RefSeq" id="XP_060436266.1">
    <property type="nucleotide sequence ID" value="XM_060565525.1"/>
</dbReference>